<dbReference type="Proteomes" id="UP001304650">
    <property type="component" value="Chromosome"/>
</dbReference>
<organism evidence="1 2">
    <name type="scientific">Paenibacillus roseopurpureus</name>
    <dbReference type="NCBI Taxonomy" id="2918901"/>
    <lineage>
        <taxon>Bacteria</taxon>
        <taxon>Bacillati</taxon>
        <taxon>Bacillota</taxon>
        <taxon>Bacilli</taxon>
        <taxon>Bacillales</taxon>
        <taxon>Paenibacillaceae</taxon>
        <taxon>Paenibacillus</taxon>
    </lineage>
</organism>
<evidence type="ECO:0000313" key="2">
    <source>
        <dbReference type="Proteomes" id="UP001304650"/>
    </source>
</evidence>
<dbReference type="EMBL" id="CP130319">
    <property type="protein sequence ID" value="WNR44154.1"/>
    <property type="molecule type" value="Genomic_DNA"/>
</dbReference>
<gene>
    <name evidence="1" type="ORF">MJB10_24155</name>
</gene>
<protein>
    <recommendedName>
        <fullName evidence="3">Lipoprotein</fullName>
    </recommendedName>
</protein>
<proteinExistence type="predicted"/>
<evidence type="ECO:0000313" key="1">
    <source>
        <dbReference type="EMBL" id="WNR44154.1"/>
    </source>
</evidence>
<dbReference type="AlphaFoldDB" id="A0AA96LQH4"/>
<reference evidence="1" key="1">
    <citation type="submission" date="2022-02" db="EMBL/GenBank/DDBJ databases">
        <title>Paenibacillus sp. MBLB1832 Whole Genome Shotgun Sequencing.</title>
        <authorList>
            <person name="Hwang C.Y."/>
            <person name="Cho E.-S."/>
            <person name="Seo M.-J."/>
        </authorList>
    </citation>
    <scope>NUCLEOTIDE SEQUENCE</scope>
    <source>
        <strain evidence="1">MBLB1832</strain>
    </source>
</reference>
<evidence type="ECO:0008006" key="3">
    <source>
        <dbReference type="Google" id="ProtNLM"/>
    </source>
</evidence>
<keyword evidence="2" id="KW-1185">Reference proteome</keyword>
<dbReference type="PROSITE" id="PS51257">
    <property type="entry name" value="PROKAR_LIPOPROTEIN"/>
    <property type="match status" value="1"/>
</dbReference>
<dbReference type="RefSeq" id="WP_314799545.1">
    <property type="nucleotide sequence ID" value="NZ_CP130319.1"/>
</dbReference>
<dbReference type="KEGG" id="proo:MJB10_24155"/>
<name>A0AA96LQH4_9BACL</name>
<sequence length="274" mass="29570">MNTLRGASAVKVLYVTVAVSLMIGLSGCRPAEPTLVVEENKVEKATVTPVAVKTSKGSVAPSPAVSPKPILSGAKELGDLVPAGWQPLVRNDRPEKAEGDLNKDGIPDVAMVIEQKGSKQGEAPQRALLIAFGNGEGTYTPSIIAKQAILRADEGGIWGDPLTEIGIDRGSVVVSFYGGSNERWYANYRFRFQNDDWYLIGATLGSFFTGTMTEETGNEEDYNLLTGDYVKRIVDDPNADKPTTHTVKGNMGKRELLKLGDFVATESKYQFLSP</sequence>
<accession>A0AA96LQH4</accession>